<dbReference type="NCBIfam" id="TIGR02472">
    <property type="entry name" value="sucr_P_syn_N"/>
    <property type="match status" value="1"/>
</dbReference>
<dbReference type="InterPro" id="IPR036412">
    <property type="entry name" value="HAD-like_sf"/>
</dbReference>
<dbReference type="SFLD" id="SFLDG01141">
    <property type="entry name" value="C2.B.1:_Sucrose_Phosphatase_Li"/>
    <property type="match status" value="1"/>
</dbReference>
<dbReference type="SUPFAM" id="SSF56784">
    <property type="entry name" value="HAD-like"/>
    <property type="match status" value="1"/>
</dbReference>
<sequence length="738" mass="85044">MTEPDKQLYIQMFSIHGLVRFQNPELGRDADTGGQVLYVVELAKHLSRRPDVRQVDLFTRLIDDPRVSDDYGRPVEQFSDNCRIVRIQCRGKRYMRKELLWPHLDEYVDKVIKFIKKQDDIPDLFQGHYPDAGYVAMRLSELYGLPFVFTGHSLGIPKKQKLRNDGMRESEINKKYNIETRIQTEEQILKKADLIVTSTNQEIEDQYGLYKNAKTPEYKVIPPGIDVERFHPYYHDRLPEIEKSEFCKYAQASLLNQMERFLMYPDKPLILALSRPDKRKNISGLVQAFGEDRELQAMANLAVFAGIRKDINEMEENEKDVLTRMLLMMDRYDLYGKMAIPKKHDVEYEVPELYRIASEKRGVFVNPALTEPFGLTLLEAAATGLPLVATNDGGPKDIIGNCENGILINPDDPGEIADAIRKILTDEELWQQYSKNGIMNVRRYYTWDSHAQTFTEAVFQLLDERFGSSRQQRASAREKSVGKRLSKVNFFLITDIDNTLIGQDNNDLAELIQWLTENRAKVGFGVATGRRSESAMEILEKHGLPRPDVVISDVGTEIYYGRDLQYDPGWDTHIAHRWEPEKIKNTLKQFSFLKFQDQAAQRKYKISYDLNPGKDRIAKIHDALTKNKIRYTLVYSHEKYLDIIPYRASKGKAIRYLSYKWEIPLSHFLVSGDSGNDAEMLRGEQMGVVVGNYSPELEELRGVNKIYFAKAPSSGGILEGIRKYRFTGAGSPKNRKKS</sequence>
<dbReference type="EC" id="2.4.1.14" evidence="2"/>
<proteinExistence type="inferred from homology"/>
<evidence type="ECO:0000313" key="10">
    <source>
        <dbReference type="Proteomes" id="UP000525298"/>
    </source>
</evidence>
<dbReference type="Pfam" id="PF00534">
    <property type="entry name" value="Glycos_transf_1"/>
    <property type="match status" value="1"/>
</dbReference>
<evidence type="ECO:0000313" key="9">
    <source>
        <dbReference type="EMBL" id="MBA2881336.1"/>
    </source>
</evidence>
<evidence type="ECO:0000256" key="2">
    <source>
        <dbReference type="ARBA" id="ARBA00012536"/>
    </source>
</evidence>
<feature type="domain" description="Sucrose synthase first GT-B" evidence="7">
    <location>
        <begin position="10"/>
        <end position="250"/>
    </location>
</feature>
<dbReference type="InterPro" id="IPR012822">
    <property type="entry name" value="SucroseP_synth_GlycoTrfase_dom"/>
</dbReference>
<evidence type="ECO:0000259" key="6">
    <source>
        <dbReference type="Pfam" id="PF00534"/>
    </source>
</evidence>
<dbReference type="RefSeq" id="WP_181550982.1">
    <property type="nucleotide sequence ID" value="NZ_JACDUS010000003.1"/>
</dbReference>
<evidence type="ECO:0000256" key="3">
    <source>
        <dbReference type="ARBA" id="ARBA00022676"/>
    </source>
</evidence>
<comment type="similarity">
    <text evidence="1">Belongs to the glycosyltransferase 1 family.</text>
</comment>
<dbReference type="InterPro" id="IPR012821">
    <property type="entry name" value="Sucrose_P_synth_Pase-like_dom"/>
</dbReference>
<dbReference type="Gene3D" id="3.40.50.1000">
    <property type="entry name" value="HAD superfamily/HAD-like"/>
    <property type="match status" value="1"/>
</dbReference>
<keyword evidence="4 9" id="KW-0808">Transferase</keyword>
<dbReference type="Proteomes" id="UP000525298">
    <property type="component" value="Unassembled WGS sequence"/>
</dbReference>
<dbReference type="SFLD" id="SFLDG01140">
    <property type="entry name" value="C2.B:_Phosphomannomutase_and_P"/>
    <property type="match status" value="1"/>
</dbReference>
<dbReference type="PANTHER" id="PTHR46039">
    <property type="entry name" value="SUCROSE-PHOSPHATE SYNTHASE 3-RELATED"/>
    <property type="match status" value="1"/>
</dbReference>
<accession>A0A7W0C8W6</accession>
<gene>
    <name evidence="9" type="ORF">HNR65_001662</name>
</gene>
<dbReference type="PANTHER" id="PTHR46039:SF5">
    <property type="entry name" value="SUCROSE-PHOSPHATE SYNTHASE 3-RELATED"/>
    <property type="match status" value="1"/>
</dbReference>
<dbReference type="Gene3D" id="3.90.1070.10">
    <property type="match status" value="1"/>
</dbReference>
<dbReference type="Pfam" id="PF05116">
    <property type="entry name" value="S6PP"/>
    <property type="match status" value="1"/>
</dbReference>
<dbReference type="SFLD" id="SFLDS00003">
    <property type="entry name" value="Haloacid_Dehalogenase"/>
    <property type="match status" value="1"/>
</dbReference>
<protein>
    <recommendedName>
        <fullName evidence="2">sucrose-phosphate synthase</fullName>
        <ecNumber evidence="2">2.4.1.14</ecNumber>
    </recommendedName>
</protein>
<dbReference type="InterPro" id="IPR044161">
    <property type="entry name" value="SPS"/>
</dbReference>
<organism evidence="9 10">
    <name type="scientific">Desulfosalsimonas propionicica</name>
    <dbReference type="NCBI Taxonomy" id="332175"/>
    <lineage>
        <taxon>Bacteria</taxon>
        <taxon>Pseudomonadati</taxon>
        <taxon>Thermodesulfobacteriota</taxon>
        <taxon>Desulfobacteria</taxon>
        <taxon>Desulfobacterales</taxon>
        <taxon>Desulfosalsimonadaceae</taxon>
        <taxon>Desulfosalsimonas</taxon>
    </lineage>
</organism>
<evidence type="ECO:0000256" key="1">
    <source>
        <dbReference type="ARBA" id="ARBA00006530"/>
    </source>
</evidence>
<dbReference type="GO" id="GO:0046524">
    <property type="term" value="F:sucrose-phosphate synthase activity"/>
    <property type="evidence" value="ECO:0007669"/>
    <property type="project" value="UniProtKB-EC"/>
</dbReference>
<dbReference type="InterPro" id="IPR001296">
    <property type="entry name" value="Glyco_trans_1"/>
</dbReference>
<dbReference type="CDD" id="cd03800">
    <property type="entry name" value="GT4_sucrose_synthase"/>
    <property type="match status" value="1"/>
</dbReference>
<keyword evidence="10" id="KW-1185">Reference proteome</keyword>
<dbReference type="AlphaFoldDB" id="A0A7W0C8W6"/>
<dbReference type="Gene3D" id="3.40.50.2000">
    <property type="entry name" value="Glycogen Phosphorylase B"/>
    <property type="match status" value="2"/>
</dbReference>
<dbReference type="SUPFAM" id="SSF53756">
    <property type="entry name" value="UDP-Glycosyltransferase/glycogen phosphorylase"/>
    <property type="match status" value="1"/>
</dbReference>
<dbReference type="InterPro" id="IPR006380">
    <property type="entry name" value="SPP-like_dom"/>
</dbReference>
<dbReference type="GO" id="GO:0016791">
    <property type="term" value="F:phosphatase activity"/>
    <property type="evidence" value="ECO:0007669"/>
    <property type="project" value="UniProtKB-ARBA"/>
</dbReference>
<dbReference type="NCBIfam" id="TIGR02471">
    <property type="entry name" value="sucr_syn_bact_C"/>
    <property type="match status" value="1"/>
</dbReference>
<feature type="domain" description="Sucrose phosphatase-like" evidence="8">
    <location>
        <begin position="490"/>
        <end position="725"/>
    </location>
</feature>
<comment type="caution">
    <text evidence="9">The sequence shown here is derived from an EMBL/GenBank/DDBJ whole genome shotgun (WGS) entry which is preliminary data.</text>
</comment>
<reference evidence="9 10" key="1">
    <citation type="submission" date="2020-07" db="EMBL/GenBank/DDBJ databases">
        <title>Genomic Encyclopedia of Type Strains, Phase IV (KMG-IV): sequencing the most valuable type-strain genomes for metagenomic binning, comparative biology and taxonomic classification.</title>
        <authorList>
            <person name="Goeker M."/>
        </authorList>
    </citation>
    <scope>NUCLEOTIDE SEQUENCE [LARGE SCALE GENOMIC DNA]</scope>
    <source>
        <strain evidence="9 10">DSM 17721</strain>
    </source>
</reference>
<dbReference type="InterPro" id="IPR000368">
    <property type="entry name" value="Sucrose_synth_GT-B1"/>
</dbReference>
<evidence type="ECO:0000256" key="5">
    <source>
        <dbReference type="ARBA" id="ARBA00047471"/>
    </source>
</evidence>
<dbReference type="NCBIfam" id="TIGR01484">
    <property type="entry name" value="HAD-SF-IIB"/>
    <property type="match status" value="1"/>
</dbReference>
<comment type="catalytic activity">
    <reaction evidence="5">
        <text>beta-D-fructose 6-phosphate + UDP-alpha-D-glucose = sucrose 6(F)-phosphate + UDP + H(+)</text>
        <dbReference type="Rhea" id="RHEA:22172"/>
        <dbReference type="ChEBI" id="CHEBI:15378"/>
        <dbReference type="ChEBI" id="CHEBI:57634"/>
        <dbReference type="ChEBI" id="CHEBI:57723"/>
        <dbReference type="ChEBI" id="CHEBI:58223"/>
        <dbReference type="ChEBI" id="CHEBI:58885"/>
        <dbReference type="EC" id="2.4.1.14"/>
    </reaction>
</comment>
<keyword evidence="3 9" id="KW-0328">Glycosyltransferase</keyword>
<dbReference type="InterPro" id="IPR006379">
    <property type="entry name" value="HAD-SF_hydro_IIB"/>
</dbReference>
<evidence type="ECO:0000256" key="4">
    <source>
        <dbReference type="ARBA" id="ARBA00022679"/>
    </source>
</evidence>
<feature type="domain" description="Glycosyl transferase family 1" evidence="6">
    <location>
        <begin position="261"/>
        <end position="437"/>
    </location>
</feature>
<name>A0A7W0C8W6_9BACT</name>
<dbReference type="Pfam" id="PF00862">
    <property type="entry name" value="GT-B_Sucrose_synth"/>
    <property type="match status" value="1"/>
</dbReference>
<evidence type="ECO:0000259" key="8">
    <source>
        <dbReference type="Pfam" id="PF05116"/>
    </source>
</evidence>
<dbReference type="EMBL" id="JACDUS010000003">
    <property type="protein sequence ID" value="MBA2881336.1"/>
    <property type="molecule type" value="Genomic_DNA"/>
</dbReference>
<evidence type="ECO:0000259" key="7">
    <source>
        <dbReference type="Pfam" id="PF00862"/>
    </source>
</evidence>
<dbReference type="InterPro" id="IPR023214">
    <property type="entry name" value="HAD_sf"/>
</dbReference>